<dbReference type="Proteomes" id="UP000053766">
    <property type="component" value="Unassembled WGS sequence"/>
</dbReference>
<gene>
    <name evidence="9" type="ORF">DICVIV_10588</name>
</gene>
<feature type="transmembrane region" description="Helical" evidence="7">
    <location>
        <begin position="37"/>
        <end position="60"/>
    </location>
</feature>
<comment type="subcellular location">
    <subcellularLocation>
        <location evidence="1">Membrane</location>
        <topology evidence="1">Multi-pass membrane protein</topology>
    </subcellularLocation>
</comment>
<evidence type="ECO:0000256" key="4">
    <source>
        <dbReference type="ARBA" id="ARBA00022989"/>
    </source>
</evidence>
<dbReference type="PANTHER" id="PTHR12246">
    <property type="entry name" value="PALMITOYLTRANSFERASE ZDHHC16"/>
    <property type="match status" value="1"/>
</dbReference>
<dbReference type="GO" id="GO:0016020">
    <property type="term" value="C:membrane"/>
    <property type="evidence" value="ECO:0007669"/>
    <property type="project" value="UniProtKB-SubCell"/>
</dbReference>
<protein>
    <recommendedName>
        <fullName evidence="7">Palmitoyltransferase</fullName>
        <ecNumber evidence="7">2.3.1.225</ecNumber>
    </recommendedName>
</protein>
<dbReference type="OrthoDB" id="331948at2759"/>
<comment type="catalytic activity">
    <reaction evidence="7">
        <text>L-cysteinyl-[protein] + hexadecanoyl-CoA = S-hexadecanoyl-L-cysteinyl-[protein] + CoA</text>
        <dbReference type="Rhea" id="RHEA:36683"/>
        <dbReference type="Rhea" id="RHEA-COMP:10131"/>
        <dbReference type="Rhea" id="RHEA-COMP:11032"/>
        <dbReference type="ChEBI" id="CHEBI:29950"/>
        <dbReference type="ChEBI" id="CHEBI:57287"/>
        <dbReference type="ChEBI" id="CHEBI:57379"/>
        <dbReference type="ChEBI" id="CHEBI:74151"/>
        <dbReference type="EC" id="2.3.1.225"/>
    </reaction>
</comment>
<evidence type="ECO:0000256" key="6">
    <source>
        <dbReference type="ARBA" id="ARBA00023315"/>
    </source>
</evidence>
<reference evidence="9 10" key="1">
    <citation type="submission" date="2013-11" db="EMBL/GenBank/DDBJ databases">
        <title>Draft genome of the bovine lungworm Dictyocaulus viviparus.</title>
        <authorList>
            <person name="Mitreva M."/>
        </authorList>
    </citation>
    <scope>NUCLEOTIDE SEQUENCE [LARGE SCALE GENOMIC DNA]</scope>
    <source>
        <strain evidence="9 10">HannoverDv2000</strain>
    </source>
</reference>
<keyword evidence="6 7" id="KW-0012">Acyltransferase</keyword>
<organism evidence="9 10">
    <name type="scientific">Dictyocaulus viviparus</name>
    <name type="common">Bovine lungworm</name>
    <dbReference type="NCBI Taxonomy" id="29172"/>
    <lineage>
        <taxon>Eukaryota</taxon>
        <taxon>Metazoa</taxon>
        <taxon>Ecdysozoa</taxon>
        <taxon>Nematoda</taxon>
        <taxon>Chromadorea</taxon>
        <taxon>Rhabditida</taxon>
        <taxon>Rhabditina</taxon>
        <taxon>Rhabditomorpha</taxon>
        <taxon>Strongyloidea</taxon>
        <taxon>Metastrongylidae</taxon>
        <taxon>Dictyocaulus</taxon>
    </lineage>
</organism>
<dbReference type="PROSITE" id="PS50216">
    <property type="entry name" value="DHHC"/>
    <property type="match status" value="1"/>
</dbReference>
<keyword evidence="4 7" id="KW-1133">Transmembrane helix</keyword>
<evidence type="ECO:0000256" key="7">
    <source>
        <dbReference type="RuleBase" id="RU079119"/>
    </source>
</evidence>
<dbReference type="EC" id="2.3.1.225" evidence="7"/>
<evidence type="ECO:0000256" key="2">
    <source>
        <dbReference type="ARBA" id="ARBA00022679"/>
    </source>
</evidence>
<keyword evidence="5 7" id="KW-0472">Membrane</keyword>
<name>A0A0D8XLZ2_DICVI</name>
<comment type="similarity">
    <text evidence="7">Belongs to the DHHC palmitoyltransferase family.</text>
</comment>
<keyword evidence="10" id="KW-1185">Reference proteome</keyword>
<dbReference type="InterPro" id="IPR001594">
    <property type="entry name" value="Palmitoyltrfase_DHHC"/>
</dbReference>
<comment type="domain">
    <text evidence="7">The DHHC domain is required for palmitoyltransferase activity.</text>
</comment>
<keyword evidence="3 7" id="KW-0812">Transmembrane</keyword>
<evidence type="ECO:0000313" key="9">
    <source>
        <dbReference type="EMBL" id="KJH43396.1"/>
    </source>
</evidence>
<sequence>MCFRFRSIAVSIDNKVDAVLATYGDFINKCINVLGSVLVYVVYIITIFLTFTSFAIIIPYEQVYKSPLLLGLLVFVGIYFLVNILFHYGKARTLKPIGNLNNRQGDRWCERCKLFRNERTHHCSVCRRCILGMDHHCIWINQCVGSHNHRHFFLFISYLTGATFTIVLCGFNTLYDHMYVGISPSNFCSSQLAMAPLQSLICKRGDFARNAVIFCYFISCLLFVLVGLLTIWNCFLISCGFTYIEYIKQFDDPSKKSSMRINLNKGFLNNWKSFLGLRRNRTVLRHILLPCSHPPIVHDSDLKLENEHFDIV</sequence>
<evidence type="ECO:0000259" key="8">
    <source>
        <dbReference type="Pfam" id="PF01529"/>
    </source>
</evidence>
<evidence type="ECO:0000256" key="1">
    <source>
        <dbReference type="ARBA" id="ARBA00004141"/>
    </source>
</evidence>
<dbReference type="GO" id="GO:0019706">
    <property type="term" value="F:protein-cysteine S-palmitoyltransferase activity"/>
    <property type="evidence" value="ECO:0007669"/>
    <property type="project" value="UniProtKB-EC"/>
</dbReference>
<reference evidence="10" key="2">
    <citation type="journal article" date="2016" name="Sci. Rep.">
        <title>Dictyocaulus viviparus genome, variome and transcriptome elucidate lungworm biology and support future intervention.</title>
        <authorList>
            <person name="McNulty S.N."/>
            <person name="Strube C."/>
            <person name="Rosa B.A."/>
            <person name="Martin J.C."/>
            <person name="Tyagi R."/>
            <person name="Choi Y.J."/>
            <person name="Wang Q."/>
            <person name="Hallsworth Pepin K."/>
            <person name="Zhang X."/>
            <person name="Ozersky P."/>
            <person name="Wilson R.K."/>
            <person name="Sternberg P.W."/>
            <person name="Gasser R.B."/>
            <person name="Mitreva M."/>
        </authorList>
    </citation>
    <scope>NUCLEOTIDE SEQUENCE [LARGE SCALE GENOMIC DNA]</scope>
    <source>
        <strain evidence="10">HannoverDv2000</strain>
    </source>
</reference>
<evidence type="ECO:0000256" key="3">
    <source>
        <dbReference type="ARBA" id="ARBA00022692"/>
    </source>
</evidence>
<proteinExistence type="inferred from homology"/>
<dbReference type="AlphaFoldDB" id="A0A0D8XLZ2"/>
<feature type="transmembrane region" description="Helical" evidence="7">
    <location>
        <begin position="152"/>
        <end position="175"/>
    </location>
</feature>
<dbReference type="Pfam" id="PF01529">
    <property type="entry name" value="DHHC"/>
    <property type="match status" value="1"/>
</dbReference>
<feature type="transmembrane region" description="Helical" evidence="7">
    <location>
        <begin position="213"/>
        <end position="232"/>
    </location>
</feature>
<accession>A0A0D8XLZ2</accession>
<evidence type="ECO:0000313" key="10">
    <source>
        <dbReference type="Proteomes" id="UP000053766"/>
    </source>
</evidence>
<keyword evidence="2 7" id="KW-0808">Transferase</keyword>
<feature type="transmembrane region" description="Helical" evidence="7">
    <location>
        <begin position="66"/>
        <end position="86"/>
    </location>
</feature>
<dbReference type="EMBL" id="KN716563">
    <property type="protein sequence ID" value="KJH43396.1"/>
    <property type="molecule type" value="Genomic_DNA"/>
</dbReference>
<evidence type="ECO:0000256" key="5">
    <source>
        <dbReference type="ARBA" id="ARBA00023136"/>
    </source>
</evidence>
<feature type="domain" description="Palmitoyltransferase DHHC" evidence="8">
    <location>
        <begin position="105"/>
        <end position="249"/>
    </location>
</feature>
<dbReference type="InterPro" id="IPR039859">
    <property type="entry name" value="PFA4/ZDH16/20/ERF2-like"/>
</dbReference>